<sequence length="37" mass="4397">MCALQLTSGITCHQYYQSYSMRRRGRNLYWLGKKIAV</sequence>
<dbReference type="AlphaFoldDB" id="A0A0A9D2P9"/>
<accession>A0A0A9D2P9</accession>
<organism evidence="1">
    <name type="scientific">Arundo donax</name>
    <name type="common">Giant reed</name>
    <name type="synonym">Donax arundinaceus</name>
    <dbReference type="NCBI Taxonomy" id="35708"/>
    <lineage>
        <taxon>Eukaryota</taxon>
        <taxon>Viridiplantae</taxon>
        <taxon>Streptophyta</taxon>
        <taxon>Embryophyta</taxon>
        <taxon>Tracheophyta</taxon>
        <taxon>Spermatophyta</taxon>
        <taxon>Magnoliopsida</taxon>
        <taxon>Liliopsida</taxon>
        <taxon>Poales</taxon>
        <taxon>Poaceae</taxon>
        <taxon>PACMAD clade</taxon>
        <taxon>Arundinoideae</taxon>
        <taxon>Arundineae</taxon>
        <taxon>Arundo</taxon>
    </lineage>
</organism>
<name>A0A0A9D2P9_ARUDO</name>
<evidence type="ECO:0000313" key="1">
    <source>
        <dbReference type="EMBL" id="JAD79935.1"/>
    </source>
</evidence>
<protein>
    <submittedName>
        <fullName evidence="1">Uncharacterized protein</fullName>
    </submittedName>
</protein>
<reference evidence="1" key="2">
    <citation type="journal article" date="2015" name="Data Brief">
        <title>Shoot transcriptome of the giant reed, Arundo donax.</title>
        <authorList>
            <person name="Barrero R.A."/>
            <person name="Guerrero F.D."/>
            <person name="Moolhuijzen P."/>
            <person name="Goolsby J.A."/>
            <person name="Tidwell J."/>
            <person name="Bellgard S.E."/>
            <person name="Bellgard M.I."/>
        </authorList>
    </citation>
    <scope>NUCLEOTIDE SEQUENCE</scope>
    <source>
        <tissue evidence="1">Shoot tissue taken approximately 20 cm above the soil surface</tissue>
    </source>
</reference>
<dbReference type="EMBL" id="GBRH01217960">
    <property type="protein sequence ID" value="JAD79935.1"/>
    <property type="molecule type" value="Transcribed_RNA"/>
</dbReference>
<reference evidence="1" key="1">
    <citation type="submission" date="2014-09" db="EMBL/GenBank/DDBJ databases">
        <authorList>
            <person name="Magalhaes I.L.F."/>
            <person name="Oliveira U."/>
            <person name="Santos F.R."/>
            <person name="Vidigal T.H.D.A."/>
            <person name="Brescovit A.D."/>
            <person name="Santos A.J."/>
        </authorList>
    </citation>
    <scope>NUCLEOTIDE SEQUENCE</scope>
    <source>
        <tissue evidence="1">Shoot tissue taken approximately 20 cm above the soil surface</tissue>
    </source>
</reference>
<proteinExistence type="predicted"/>